<evidence type="ECO:0000313" key="1">
    <source>
        <dbReference type="EMBL" id="NUZ06738.1"/>
    </source>
</evidence>
<evidence type="ECO:0000313" key="2">
    <source>
        <dbReference type="Proteomes" id="UP000529637"/>
    </source>
</evidence>
<dbReference type="Proteomes" id="UP000529637">
    <property type="component" value="Unassembled WGS sequence"/>
</dbReference>
<gene>
    <name evidence="1" type="ORF">HQN59_13295</name>
</gene>
<comment type="caution">
    <text evidence="1">The sequence shown here is derived from an EMBL/GenBank/DDBJ whole genome shotgun (WGS) entry which is preliminary data.</text>
</comment>
<keyword evidence="2" id="KW-1185">Reference proteome</keyword>
<reference evidence="1 2" key="1">
    <citation type="submission" date="2020-06" db="EMBL/GenBank/DDBJ databases">
        <title>Schlegella sp. ID0723 isolated from air conditioner.</title>
        <authorList>
            <person name="Kim D.Y."/>
            <person name="Kim D.-U."/>
        </authorList>
    </citation>
    <scope>NUCLEOTIDE SEQUENCE [LARGE SCALE GENOMIC DNA]</scope>
    <source>
        <strain evidence="1 2">ID0723</strain>
    </source>
</reference>
<name>A0A7Y6TX34_9BURK</name>
<organism evidence="1 2">
    <name type="scientific">Piscinibacter koreensis</name>
    <dbReference type="NCBI Taxonomy" id="2742824"/>
    <lineage>
        <taxon>Bacteria</taxon>
        <taxon>Pseudomonadati</taxon>
        <taxon>Pseudomonadota</taxon>
        <taxon>Betaproteobacteria</taxon>
        <taxon>Burkholderiales</taxon>
        <taxon>Sphaerotilaceae</taxon>
        <taxon>Piscinibacter</taxon>
    </lineage>
</organism>
<proteinExistence type="predicted"/>
<protein>
    <submittedName>
        <fullName evidence="1">Uncharacterized protein</fullName>
    </submittedName>
</protein>
<sequence length="562" mass="57254">MATADEYAAWIVANKDKKGTPEFETVAAAYADARRGTTAPAEPSMGQRIADQTRAIGTELKNNLGGFVSSAANVGDTLLRHSITPAKGLFVTPDSRAQTGEFFKENFDPQSMAFKGGQLAGDIAATAGVGGALGGAAKVLGAPAPFVNALSSAGMRTGAVPANALARIGDMGTRMAAGGAVGGVAAGLVDPSNVGTGAAIGAALPAGLRAVGAVSGAAGRTAGKVLGNPVSTEVKDLAKVAKDKWGIDIPADRIANSKPLNAAAASLSYVPFSGRQAVEARMQDQLNVALTKTFGQNSPNVTMALRKAEADLGQKFEATLSGNTVKVDQQFLGDLADAANKASRELGTEGARIIGNQVDDIIAKAGTGQISGQAAYNIKKALDRIGARNSPEAHYATELKRSLMGALDRSLGPQEAAKFKTVRQQYGNMLDLQKLAGNGAEGDISIARLANMKNIGNADMQELADIAAQFLKPRESNHGAMQRVSAGGLATMLGGFGGGPLGAVAALGGTAAVGRGTNALLDSQLLRNALFRAPGQTNGIEELNRLVGPGLYRTLPVAGSRN</sequence>
<accession>A0A7Y6TX34</accession>
<dbReference type="AlphaFoldDB" id="A0A7Y6TX34"/>
<dbReference type="EMBL" id="JABWMJ010000006">
    <property type="protein sequence ID" value="NUZ06738.1"/>
    <property type="molecule type" value="Genomic_DNA"/>
</dbReference>
<dbReference type="RefSeq" id="WP_176069601.1">
    <property type="nucleotide sequence ID" value="NZ_JABWMJ010000006.1"/>
</dbReference>